<evidence type="ECO:0000256" key="1">
    <source>
        <dbReference type="SAM" id="Phobius"/>
    </source>
</evidence>
<keyword evidence="3" id="KW-1185">Reference proteome</keyword>
<reference evidence="2 3" key="1">
    <citation type="submission" date="2019-05" db="EMBL/GenBank/DDBJ databases">
        <authorList>
            <person name="Hariharan J."/>
            <person name="Choudoir M.J."/>
            <person name="Diebold P."/>
            <person name="Panke-Buisse K."/>
            <person name="Buckley D.H."/>
        </authorList>
    </citation>
    <scope>NUCLEOTIDE SEQUENCE [LARGE SCALE GENOMIC DNA]</scope>
    <source>
        <strain evidence="2 3">SUN51</strain>
    </source>
</reference>
<proteinExistence type="predicted"/>
<dbReference type="RefSeq" id="WP_149511231.1">
    <property type="nucleotide sequence ID" value="NZ_VDFC01000033.1"/>
</dbReference>
<organism evidence="2 3">
    <name type="scientific">Streptomyces apricus</name>
    <dbReference type="NCBI Taxonomy" id="1828112"/>
    <lineage>
        <taxon>Bacteria</taxon>
        <taxon>Bacillati</taxon>
        <taxon>Actinomycetota</taxon>
        <taxon>Actinomycetes</taxon>
        <taxon>Kitasatosporales</taxon>
        <taxon>Streptomycetaceae</taxon>
        <taxon>Streptomyces</taxon>
    </lineage>
</organism>
<dbReference type="Proteomes" id="UP000324965">
    <property type="component" value="Unassembled WGS sequence"/>
</dbReference>
<sequence>MGWSLEQAAVVKRYMTIASFFAVVGVLFGVFLLASGNSGGWVFLAMIVIPYVGIALFLKNMRKEQPGQS</sequence>
<dbReference type="OrthoDB" id="4257808at2"/>
<dbReference type="EMBL" id="VDFC01000033">
    <property type="protein sequence ID" value="KAA0940149.1"/>
    <property type="molecule type" value="Genomic_DNA"/>
</dbReference>
<dbReference type="AlphaFoldDB" id="A0A5B0BGS1"/>
<accession>A0A5B0BGS1</accession>
<gene>
    <name evidence="2" type="ORF">FGF04_11600</name>
</gene>
<protein>
    <submittedName>
        <fullName evidence="2">Uncharacterized protein</fullName>
    </submittedName>
</protein>
<keyword evidence="1" id="KW-1133">Transmembrane helix</keyword>
<feature type="transmembrane region" description="Helical" evidence="1">
    <location>
        <begin position="14"/>
        <end position="34"/>
    </location>
</feature>
<evidence type="ECO:0000313" key="2">
    <source>
        <dbReference type="EMBL" id="KAA0940149.1"/>
    </source>
</evidence>
<feature type="transmembrane region" description="Helical" evidence="1">
    <location>
        <begin position="40"/>
        <end position="58"/>
    </location>
</feature>
<name>A0A5B0BGS1_9ACTN</name>
<keyword evidence="1" id="KW-0472">Membrane</keyword>
<comment type="caution">
    <text evidence="2">The sequence shown here is derived from an EMBL/GenBank/DDBJ whole genome shotgun (WGS) entry which is preliminary data.</text>
</comment>
<evidence type="ECO:0000313" key="3">
    <source>
        <dbReference type="Proteomes" id="UP000324965"/>
    </source>
</evidence>
<keyword evidence="1" id="KW-0812">Transmembrane</keyword>